<feature type="signal peptide" evidence="5">
    <location>
        <begin position="1"/>
        <end position="31"/>
    </location>
</feature>
<keyword evidence="3" id="KW-0274">FAD</keyword>
<dbReference type="NCBIfam" id="TIGR02485">
    <property type="entry name" value="CobZ_N-term"/>
    <property type="match status" value="1"/>
</dbReference>
<evidence type="ECO:0000256" key="2">
    <source>
        <dbReference type="ARBA" id="ARBA00022630"/>
    </source>
</evidence>
<protein>
    <submittedName>
        <fullName evidence="7">FAD-dependent tricarballylate dehydrogenase TcuA</fullName>
    </submittedName>
</protein>
<proteinExistence type="predicted"/>
<dbReference type="Gene3D" id="3.90.700.10">
    <property type="entry name" value="Succinate dehydrogenase/fumarate reductase flavoprotein, catalytic domain"/>
    <property type="match status" value="1"/>
</dbReference>
<keyword evidence="4" id="KW-0560">Oxidoreductase</keyword>
<evidence type="ECO:0000256" key="4">
    <source>
        <dbReference type="ARBA" id="ARBA00023002"/>
    </source>
</evidence>
<dbReference type="Proteomes" id="UP001597296">
    <property type="component" value="Unassembled WGS sequence"/>
</dbReference>
<evidence type="ECO:0000313" key="7">
    <source>
        <dbReference type="EMBL" id="MFD2233528.1"/>
    </source>
</evidence>
<comment type="cofactor">
    <cofactor evidence="1">
        <name>FAD</name>
        <dbReference type="ChEBI" id="CHEBI:57692"/>
    </cofactor>
</comment>
<gene>
    <name evidence="7" type="primary">tcuA</name>
    <name evidence="7" type="ORF">ACFSNB_06895</name>
</gene>
<dbReference type="InterPro" id="IPR027477">
    <property type="entry name" value="Succ_DH/fumarate_Rdtase_cat_sf"/>
</dbReference>
<dbReference type="Gene3D" id="3.50.50.60">
    <property type="entry name" value="FAD/NAD(P)-binding domain"/>
    <property type="match status" value="1"/>
</dbReference>
<dbReference type="PANTHER" id="PTHR43400">
    <property type="entry name" value="FUMARATE REDUCTASE"/>
    <property type="match status" value="1"/>
</dbReference>
<evidence type="ECO:0000256" key="3">
    <source>
        <dbReference type="ARBA" id="ARBA00022827"/>
    </source>
</evidence>
<sequence length="429" mass="43071">MALRRGRAAVLVAGGGIAALCAAIAARRAGAAVTLLDAAPPDLRGGNTRHSRNLRLCHDAPSPLFPDRYPAADFAADLATAAGAGGDPALAALLVERSAELPVWLAGQGVVFQTRAQGGLPWSRKTAFFLGGGRAMINSLYRTALGLGVRIHHQCAVTALDPGGGVWLAGPGGPARLSAGAVVVASGGYQANPSRLAEGWGDLAGRLVVRGTPYADGAPLAALFGLGAAASGQPGAGHLVAVDGRLAAPDGGIVTRVDGLALGLVVDAAGRRPVEETSITGPTRYARWGQVVAACPGATAWAVWDAAARGRLPPAVLSPETAPSLDALGHALAIPAGTLGRAMGECGRVATPPFFYVPIRPGITFTSHGVRVDRQARVVDAAGRPLDALFAAGMVMAPSLLGTGYLAGAALTIAAVFGRIAGEQAARQG</sequence>
<dbReference type="SUPFAM" id="SSF51905">
    <property type="entry name" value="FAD/NAD(P)-binding domain"/>
    <property type="match status" value="1"/>
</dbReference>
<dbReference type="InterPro" id="IPR036188">
    <property type="entry name" value="FAD/NAD-bd_sf"/>
</dbReference>
<comment type="caution">
    <text evidence="7">The sequence shown here is derived from an EMBL/GenBank/DDBJ whole genome shotgun (WGS) entry which is preliminary data.</text>
</comment>
<dbReference type="RefSeq" id="WP_377315304.1">
    <property type="nucleotide sequence ID" value="NZ_JBHUIY010000010.1"/>
</dbReference>
<keyword evidence="8" id="KW-1185">Reference proteome</keyword>
<dbReference type="Pfam" id="PF00890">
    <property type="entry name" value="FAD_binding_2"/>
    <property type="match status" value="1"/>
</dbReference>
<evidence type="ECO:0000256" key="5">
    <source>
        <dbReference type="SAM" id="SignalP"/>
    </source>
</evidence>
<evidence type="ECO:0000259" key="6">
    <source>
        <dbReference type="Pfam" id="PF00890"/>
    </source>
</evidence>
<organism evidence="7 8">
    <name type="scientific">Phaeospirillum tilakii</name>
    <dbReference type="NCBI Taxonomy" id="741673"/>
    <lineage>
        <taxon>Bacteria</taxon>
        <taxon>Pseudomonadati</taxon>
        <taxon>Pseudomonadota</taxon>
        <taxon>Alphaproteobacteria</taxon>
        <taxon>Rhodospirillales</taxon>
        <taxon>Rhodospirillaceae</taxon>
        <taxon>Phaeospirillum</taxon>
    </lineage>
</organism>
<dbReference type="InterPro" id="IPR012831">
    <property type="entry name" value="CobZ"/>
</dbReference>
<feature type="chain" id="PRO_5045536975" evidence="5">
    <location>
        <begin position="32"/>
        <end position="429"/>
    </location>
</feature>
<dbReference type="EMBL" id="JBHUIY010000010">
    <property type="protein sequence ID" value="MFD2233528.1"/>
    <property type="molecule type" value="Genomic_DNA"/>
</dbReference>
<keyword evidence="2" id="KW-0285">Flavoprotein</keyword>
<dbReference type="SUPFAM" id="SSF56425">
    <property type="entry name" value="Succinate dehydrogenase/fumarate reductase flavoprotein, catalytic domain"/>
    <property type="match status" value="1"/>
</dbReference>
<dbReference type="PANTHER" id="PTHR43400:SF7">
    <property type="entry name" value="FAD-DEPENDENT OXIDOREDUCTASE 2 FAD BINDING DOMAIN-CONTAINING PROTEIN"/>
    <property type="match status" value="1"/>
</dbReference>
<keyword evidence="5" id="KW-0732">Signal</keyword>
<name>A0ABW5CBY2_9PROT</name>
<evidence type="ECO:0000313" key="8">
    <source>
        <dbReference type="Proteomes" id="UP001597296"/>
    </source>
</evidence>
<accession>A0ABW5CBY2</accession>
<feature type="domain" description="FAD-dependent oxidoreductase 2 FAD-binding" evidence="6">
    <location>
        <begin position="10"/>
        <end position="409"/>
    </location>
</feature>
<reference evidence="8" key="1">
    <citation type="journal article" date="2019" name="Int. J. Syst. Evol. Microbiol.">
        <title>The Global Catalogue of Microorganisms (GCM) 10K type strain sequencing project: providing services to taxonomists for standard genome sequencing and annotation.</title>
        <authorList>
            <consortium name="The Broad Institute Genomics Platform"/>
            <consortium name="The Broad Institute Genome Sequencing Center for Infectious Disease"/>
            <person name="Wu L."/>
            <person name="Ma J."/>
        </authorList>
    </citation>
    <scope>NUCLEOTIDE SEQUENCE [LARGE SCALE GENOMIC DNA]</scope>
    <source>
        <strain evidence="8">KCTC 15012</strain>
    </source>
</reference>
<dbReference type="InterPro" id="IPR003953">
    <property type="entry name" value="FAD-dep_OxRdtase_2_FAD-bd"/>
</dbReference>
<evidence type="ECO:0000256" key="1">
    <source>
        <dbReference type="ARBA" id="ARBA00001974"/>
    </source>
</evidence>
<dbReference type="InterPro" id="IPR050315">
    <property type="entry name" value="FAD-oxidoreductase_2"/>
</dbReference>